<dbReference type="OrthoDB" id="445007at2759"/>
<evidence type="ECO:0000256" key="3">
    <source>
        <dbReference type="ARBA" id="ARBA00034921"/>
    </source>
</evidence>
<evidence type="ECO:0000256" key="2">
    <source>
        <dbReference type="ARBA" id="ARBA00034809"/>
    </source>
</evidence>
<dbReference type="Gene3D" id="2.60.120.620">
    <property type="entry name" value="q2cbj1_9rhob like domain"/>
    <property type="match status" value="1"/>
</dbReference>
<proteinExistence type="inferred from homology"/>
<feature type="non-terminal residue" evidence="5">
    <location>
        <position position="288"/>
    </location>
</feature>
<keyword evidence="6" id="KW-1185">Reference proteome</keyword>
<sequence length="288" mass="33193">MNTELPSTYFLSPEQRQFYEENGYLVIKGFIDFASLYTYKQRFSQITSRNVDRGSMRIVKEKKLISQGLTGEDVINKISEIHYDEVFMSYTEHPRLIHVISQFIGDDMRVMNSMVINKPPGSVSHPPHQDLFYFPFRPAEKIIAAWTAVDDATIENGCLYIVPKSHKRNIMYKHGNIEDATNVLYHGILDQAVASEPRFYLEMSPGDTVFFHPLVVHGSGPNTTQRYRKSMTAHYAAADVHYIDVRGSIQEDLAKETEELVKKYGLHMSYAELWQLKSKEVTRVKSKL</sequence>
<protein>
    <recommendedName>
        <fullName evidence="2">phytanoyl-CoA dioxygenase</fullName>
        <ecNumber evidence="2">1.14.11.18</ecNumber>
    </recommendedName>
    <alternativeName>
        <fullName evidence="3">Phytanic acid oxidase</fullName>
    </alternativeName>
    <alternativeName>
        <fullName evidence="4">Phytanoyl-CoA alpha-hydroxylase</fullName>
    </alternativeName>
</protein>
<dbReference type="EMBL" id="OV170230">
    <property type="protein sequence ID" value="CAH0714800.1"/>
    <property type="molecule type" value="Genomic_DNA"/>
</dbReference>
<dbReference type="GO" id="GO:0001561">
    <property type="term" value="P:fatty acid alpha-oxidation"/>
    <property type="evidence" value="ECO:0007669"/>
    <property type="project" value="InterPro"/>
</dbReference>
<gene>
    <name evidence="5" type="ORF">BINO364_LOCUS1816</name>
</gene>
<dbReference type="InterPro" id="IPR008775">
    <property type="entry name" value="Phytyl_CoA_dOase-like"/>
</dbReference>
<dbReference type="Proteomes" id="UP000838878">
    <property type="component" value="Chromosome 10"/>
</dbReference>
<dbReference type="PANTHER" id="PTHR21308">
    <property type="entry name" value="PHYTANOYL-COA ALPHA-HYDROXYLASE"/>
    <property type="match status" value="1"/>
</dbReference>
<organism evidence="5 6">
    <name type="scientific">Brenthis ino</name>
    <name type="common">lesser marbled fritillary</name>
    <dbReference type="NCBI Taxonomy" id="405034"/>
    <lineage>
        <taxon>Eukaryota</taxon>
        <taxon>Metazoa</taxon>
        <taxon>Ecdysozoa</taxon>
        <taxon>Arthropoda</taxon>
        <taxon>Hexapoda</taxon>
        <taxon>Insecta</taxon>
        <taxon>Pterygota</taxon>
        <taxon>Neoptera</taxon>
        <taxon>Endopterygota</taxon>
        <taxon>Lepidoptera</taxon>
        <taxon>Glossata</taxon>
        <taxon>Ditrysia</taxon>
        <taxon>Papilionoidea</taxon>
        <taxon>Nymphalidae</taxon>
        <taxon>Heliconiinae</taxon>
        <taxon>Argynnini</taxon>
        <taxon>Brenthis</taxon>
    </lineage>
</organism>
<evidence type="ECO:0000313" key="6">
    <source>
        <dbReference type="Proteomes" id="UP000838878"/>
    </source>
</evidence>
<dbReference type="InterPro" id="IPR047128">
    <property type="entry name" value="PhyH"/>
</dbReference>
<reference evidence="5" key="1">
    <citation type="submission" date="2021-12" db="EMBL/GenBank/DDBJ databases">
        <authorList>
            <person name="Martin H S."/>
        </authorList>
    </citation>
    <scope>NUCLEOTIDE SEQUENCE</scope>
</reference>
<evidence type="ECO:0000256" key="4">
    <source>
        <dbReference type="ARBA" id="ARBA00034924"/>
    </source>
</evidence>
<evidence type="ECO:0000313" key="5">
    <source>
        <dbReference type="EMBL" id="CAH0714800.1"/>
    </source>
</evidence>
<name>A0A8J9UUA2_9NEOP</name>
<dbReference type="GO" id="GO:0048244">
    <property type="term" value="F:phytanoyl-CoA dioxygenase activity"/>
    <property type="evidence" value="ECO:0007669"/>
    <property type="project" value="UniProtKB-EC"/>
</dbReference>
<comment type="similarity">
    <text evidence="1">Belongs to the PhyH family.</text>
</comment>
<accession>A0A8J9UUA2</accession>
<dbReference type="AlphaFoldDB" id="A0A8J9UUA2"/>
<evidence type="ECO:0000256" key="1">
    <source>
        <dbReference type="ARBA" id="ARBA00005830"/>
    </source>
</evidence>
<dbReference type="SUPFAM" id="SSF51197">
    <property type="entry name" value="Clavaminate synthase-like"/>
    <property type="match status" value="1"/>
</dbReference>
<dbReference type="Pfam" id="PF05721">
    <property type="entry name" value="PhyH"/>
    <property type="match status" value="1"/>
</dbReference>
<dbReference type="PANTHER" id="PTHR21308:SF1">
    <property type="entry name" value="PHYTANOYL-COA DIOXYGENASE, PEROXISOMAL"/>
    <property type="match status" value="1"/>
</dbReference>
<dbReference type="EC" id="1.14.11.18" evidence="2"/>